<feature type="chain" id="PRO_5002983414" evidence="1">
    <location>
        <begin position="24"/>
        <end position="78"/>
    </location>
</feature>
<feature type="signal peptide" evidence="1">
    <location>
        <begin position="1"/>
        <end position="23"/>
    </location>
</feature>
<keyword evidence="1" id="KW-0732">Signal</keyword>
<reference evidence="2" key="1">
    <citation type="journal article" date="2009" name="Nature">
        <title>The Schistosoma japonicum genome reveals features of host-parasite interplay.</title>
        <authorList>
            <person name="Liu F."/>
            <person name="Zhou Y."/>
            <person name="Wang Z.Q."/>
            <person name="Lu G."/>
            <person name="Zheng H."/>
            <person name="Brindley P.J."/>
            <person name="McManus D.P."/>
            <person name="Blair D."/>
            <person name="Zhang Q.H."/>
            <person name="Zhong Y."/>
            <person name="Wang S."/>
            <person name="Han Z.G."/>
            <person name="Chen Z."/>
        </authorList>
    </citation>
    <scope>NUCLEOTIDE SEQUENCE</scope>
    <source>
        <strain evidence="2">Anhui</strain>
    </source>
</reference>
<protein>
    <submittedName>
        <fullName evidence="2">Hypotheticial protein</fullName>
    </submittedName>
</protein>
<evidence type="ECO:0000313" key="2">
    <source>
        <dbReference type="EMBL" id="CAX82731.1"/>
    </source>
</evidence>
<name>C7TYQ5_SCHJA</name>
<accession>C7TYQ5</accession>
<proteinExistence type="evidence at transcript level"/>
<organism evidence="2">
    <name type="scientific">Schistosoma japonicum</name>
    <name type="common">Blood fluke</name>
    <dbReference type="NCBI Taxonomy" id="6182"/>
    <lineage>
        <taxon>Eukaryota</taxon>
        <taxon>Metazoa</taxon>
        <taxon>Spiralia</taxon>
        <taxon>Lophotrochozoa</taxon>
        <taxon>Platyhelminthes</taxon>
        <taxon>Trematoda</taxon>
        <taxon>Digenea</taxon>
        <taxon>Strigeidida</taxon>
        <taxon>Schistosomatoidea</taxon>
        <taxon>Schistosomatidae</taxon>
        <taxon>Schistosoma</taxon>
    </lineage>
</organism>
<sequence>MFKSFIILSILCNIFFLIVKINCAITTNDYELEHNSLNPLDISYYHDEPEQYYFPNLRDSLVKRLLKRKYYMSQRLGK</sequence>
<dbReference type="EMBL" id="FN327007">
    <property type="protein sequence ID" value="CAX82731.1"/>
    <property type="molecule type" value="mRNA"/>
</dbReference>
<evidence type="ECO:0000256" key="1">
    <source>
        <dbReference type="SAM" id="SignalP"/>
    </source>
</evidence>
<dbReference type="AlphaFoldDB" id="C7TYQ5"/>
<reference evidence="2" key="2">
    <citation type="submission" date="2009-03" db="EMBL/GenBank/DDBJ databases">
        <authorList>
            <person name="Gang L."/>
        </authorList>
    </citation>
    <scope>NUCLEOTIDE SEQUENCE</scope>
    <source>
        <strain evidence="2">Anhui</strain>
    </source>
</reference>